<dbReference type="Proteomes" id="UP000015105">
    <property type="component" value="Chromosome 2D"/>
</dbReference>
<reference evidence="3" key="1">
    <citation type="journal article" date="2014" name="Science">
        <title>Ancient hybridizations among the ancestral genomes of bread wheat.</title>
        <authorList>
            <consortium name="International Wheat Genome Sequencing Consortium,"/>
            <person name="Marcussen T."/>
            <person name="Sandve S.R."/>
            <person name="Heier L."/>
            <person name="Spannagl M."/>
            <person name="Pfeifer M."/>
            <person name="Jakobsen K.S."/>
            <person name="Wulff B.B."/>
            <person name="Steuernagel B."/>
            <person name="Mayer K.F."/>
            <person name="Olsen O.A."/>
        </authorList>
    </citation>
    <scope>NUCLEOTIDE SEQUENCE [LARGE SCALE GENOMIC DNA]</scope>
    <source>
        <strain evidence="3">cv. AL8/78</strain>
    </source>
</reference>
<dbReference type="PANTHER" id="PTHR12550">
    <property type="entry name" value="HEPATOMA-DERIVED GROWTH FACTOR-RELATED"/>
    <property type="match status" value="1"/>
</dbReference>
<proteinExistence type="predicted"/>
<dbReference type="SUPFAM" id="SSF63748">
    <property type="entry name" value="Tudor/PWWP/MBT"/>
    <property type="match status" value="1"/>
</dbReference>
<reference evidence="2" key="4">
    <citation type="submission" date="2019-03" db="UniProtKB">
        <authorList>
            <consortium name="EnsemblPlants"/>
        </authorList>
    </citation>
    <scope>IDENTIFICATION</scope>
</reference>
<reference evidence="2" key="3">
    <citation type="journal article" date="2017" name="Nature">
        <title>Genome sequence of the progenitor of the wheat D genome Aegilops tauschii.</title>
        <authorList>
            <person name="Luo M.C."/>
            <person name="Gu Y.Q."/>
            <person name="Puiu D."/>
            <person name="Wang H."/>
            <person name="Twardziok S.O."/>
            <person name="Deal K.R."/>
            <person name="Huo N."/>
            <person name="Zhu T."/>
            <person name="Wang L."/>
            <person name="Wang Y."/>
            <person name="McGuire P.E."/>
            <person name="Liu S."/>
            <person name="Long H."/>
            <person name="Ramasamy R.K."/>
            <person name="Rodriguez J.C."/>
            <person name="Van S.L."/>
            <person name="Yuan L."/>
            <person name="Wang Z."/>
            <person name="Xia Z."/>
            <person name="Xiao L."/>
            <person name="Anderson O.D."/>
            <person name="Ouyang S."/>
            <person name="Liang Y."/>
            <person name="Zimin A.V."/>
            <person name="Pertea G."/>
            <person name="Qi P."/>
            <person name="Bennetzen J.L."/>
            <person name="Dai X."/>
            <person name="Dawson M.W."/>
            <person name="Muller H.G."/>
            <person name="Kugler K."/>
            <person name="Rivarola-Duarte L."/>
            <person name="Spannagl M."/>
            <person name="Mayer K.F.X."/>
            <person name="Lu F.H."/>
            <person name="Bevan M.W."/>
            <person name="Leroy P."/>
            <person name="Li P."/>
            <person name="You F.M."/>
            <person name="Sun Q."/>
            <person name="Liu Z."/>
            <person name="Lyons E."/>
            <person name="Wicker T."/>
            <person name="Salzberg S.L."/>
            <person name="Devos K.M."/>
            <person name="Dvorak J."/>
        </authorList>
    </citation>
    <scope>NUCLEOTIDE SEQUENCE [LARGE SCALE GENOMIC DNA]</scope>
    <source>
        <strain evidence="2">cv. AL8/78</strain>
    </source>
</reference>
<evidence type="ECO:0000313" key="2">
    <source>
        <dbReference type="EnsemblPlants" id="AET2Gv20271300.16"/>
    </source>
</evidence>
<organism evidence="2 3">
    <name type="scientific">Aegilops tauschii subsp. strangulata</name>
    <name type="common">Goatgrass</name>
    <dbReference type="NCBI Taxonomy" id="200361"/>
    <lineage>
        <taxon>Eukaryota</taxon>
        <taxon>Viridiplantae</taxon>
        <taxon>Streptophyta</taxon>
        <taxon>Embryophyta</taxon>
        <taxon>Tracheophyta</taxon>
        <taxon>Spermatophyta</taxon>
        <taxon>Magnoliopsida</taxon>
        <taxon>Liliopsida</taxon>
        <taxon>Poales</taxon>
        <taxon>Poaceae</taxon>
        <taxon>BOP clade</taxon>
        <taxon>Pooideae</taxon>
        <taxon>Triticodae</taxon>
        <taxon>Triticeae</taxon>
        <taxon>Triticinae</taxon>
        <taxon>Aegilops</taxon>
    </lineage>
</organism>
<reference evidence="2" key="5">
    <citation type="journal article" date="2021" name="G3 (Bethesda)">
        <title>Aegilops tauschii genome assembly Aet v5.0 features greater sequence contiguity and improved annotation.</title>
        <authorList>
            <person name="Wang L."/>
            <person name="Zhu T."/>
            <person name="Rodriguez J.C."/>
            <person name="Deal K.R."/>
            <person name="Dubcovsky J."/>
            <person name="McGuire P.E."/>
            <person name="Lux T."/>
            <person name="Spannagl M."/>
            <person name="Mayer K.F.X."/>
            <person name="Baldrich P."/>
            <person name="Meyers B.C."/>
            <person name="Huo N."/>
            <person name="Gu Y.Q."/>
            <person name="Zhou H."/>
            <person name="Devos K.M."/>
            <person name="Bennetzen J.L."/>
            <person name="Unver T."/>
            <person name="Budak H."/>
            <person name="Gulick P.J."/>
            <person name="Galiba G."/>
            <person name="Kalapos B."/>
            <person name="Nelson D.R."/>
            <person name="Li P."/>
            <person name="You F.M."/>
            <person name="Luo M.C."/>
            <person name="Dvorak J."/>
        </authorList>
    </citation>
    <scope>NUCLEOTIDE SEQUENCE [LARGE SCALE GENOMIC DNA]</scope>
    <source>
        <strain evidence="2">cv. AL8/78</strain>
    </source>
</reference>
<evidence type="ECO:0000313" key="3">
    <source>
        <dbReference type="Proteomes" id="UP000015105"/>
    </source>
</evidence>
<dbReference type="Gene3D" id="2.30.30.140">
    <property type="match status" value="1"/>
</dbReference>
<dbReference type="EnsemblPlants" id="AET2Gv20271300.16">
    <property type="protein sequence ID" value="AET2Gv20271300.16"/>
    <property type="gene ID" value="AET2Gv20271300"/>
</dbReference>
<dbReference type="PANTHER" id="PTHR12550:SF49">
    <property type="entry name" value="PROTEIN HUA2-LIKE 2-RELATED"/>
    <property type="match status" value="1"/>
</dbReference>
<accession>A0A453AVG9</accession>
<evidence type="ECO:0000259" key="1">
    <source>
        <dbReference type="PROSITE" id="PS50812"/>
    </source>
</evidence>
<protein>
    <recommendedName>
        <fullName evidence="1">PWWP domain-containing protein</fullName>
    </recommendedName>
</protein>
<name>A0A453AVG9_AEGTS</name>
<dbReference type="InterPro" id="IPR000313">
    <property type="entry name" value="PWWP_dom"/>
</dbReference>
<dbReference type="Gramene" id="AET2Gv20271300.16">
    <property type="protein sequence ID" value="AET2Gv20271300.16"/>
    <property type="gene ID" value="AET2Gv20271300"/>
</dbReference>
<dbReference type="Pfam" id="PF00855">
    <property type="entry name" value="PWWP"/>
    <property type="match status" value="1"/>
</dbReference>
<dbReference type="PROSITE" id="PS50812">
    <property type="entry name" value="PWWP"/>
    <property type="match status" value="1"/>
</dbReference>
<reference evidence="3" key="2">
    <citation type="journal article" date="2017" name="Nat. Plants">
        <title>The Aegilops tauschii genome reveals multiple impacts of transposons.</title>
        <authorList>
            <person name="Zhao G."/>
            <person name="Zou C."/>
            <person name="Li K."/>
            <person name="Wang K."/>
            <person name="Li T."/>
            <person name="Gao L."/>
            <person name="Zhang X."/>
            <person name="Wang H."/>
            <person name="Yang Z."/>
            <person name="Liu X."/>
            <person name="Jiang W."/>
            <person name="Mao L."/>
            <person name="Kong X."/>
            <person name="Jiao Y."/>
            <person name="Jia J."/>
        </authorList>
    </citation>
    <scope>NUCLEOTIDE SEQUENCE [LARGE SCALE GENOMIC DNA]</scope>
    <source>
        <strain evidence="3">cv. AL8/78</strain>
    </source>
</reference>
<sequence length="92" mass="9529">MAPTRKKRASSAAAAAAAAAQWKVGDLVLAKLKGYPAWPAMVSRAPPRSFSLIWGSSGGLPDLGFGESCSGLGSLLRVRLGSSSVVLYRHDS</sequence>
<feature type="domain" description="PWWP" evidence="1">
    <location>
        <begin position="24"/>
        <end position="67"/>
    </location>
</feature>
<keyword evidence="3" id="KW-1185">Reference proteome</keyword>
<dbReference type="AlphaFoldDB" id="A0A453AVG9"/>